<dbReference type="Pfam" id="PF00593">
    <property type="entry name" value="TonB_dep_Rec_b-barrel"/>
    <property type="match status" value="1"/>
</dbReference>
<keyword evidence="4" id="KW-0998">Cell outer membrane</keyword>
<keyword evidence="10" id="KW-0675">Receptor</keyword>
<dbReference type="InterPro" id="IPR012910">
    <property type="entry name" value="Plug_dom"/>
</dbReference>
<feature type="domain" description="TonB-dependent receptor plug" evidence="9">
    <location>
        <begin position="101"/>
        <end position="206"/>
    </location>
</feature>
<dbReference type="PANTHER" id="PTHR40980:SF3">
    <property type="entry name" value="TONB-DEPENDENT RECEPTOR-LIKE BETA-BARREL DOMAIN-CONTAINING PROTEIN"/>
    <property type="match status" value="1"/>
</dbReference>
<evidence type="ECO:0000259" key="8">
    <source>
        <dbReference type="Pfam" id="PF00593"/>
    </source>
</evidence>
<feature type="compositionally biased region" description="Basic and acidic residues" evidence="6">
    <location>
        <begin position="59"/>
        <end position="81"/>
    </location>
</feature>
<reference evidence="11" key="1">
    <citation type="journal article" date="2019" name="Int. J. Syst. Evol. Microbiol.">
        <title>The Global Catalogue of Microorganisms (GCM) 10K type strain sequencing project: providing services to taxonomists for standard genome sequencing and annotation.</title>
        <authorList>
            <consortium name="The Broad Institute Genomics Platform"/>
            <consortium name="The Broad Institute Genome Sequencing Center for Infectious Disease"/>
            <person name="Wu L."/>
            <person name="Ma J."/>
        </authorList>
    </citation>
    <scope>NUCLEOTIDE SEQUENCE [LARGE SCALE GENOMIC DNA]</scope>
    <source>
        <strain evidence="11">KCTC 52168</strain>
    </source>
</reference>
<evidence type="ECO:0000256" key="3">
    <source>
        <dbReference type="ARBA" id="ARBA00023136"/>
    </source>
</evidence>
<dbReference type="SUPFAM" id="SSF56935">
    <property type="entry name" value="Porins"/>
    <property type="match status" value="1"/>
</dbReference>
<evidence type="ECO:0000256" key="4">
    <source>
        <dbReference type="ARBA" id="ARBA00023237"/>
    </source>
</evidence>
<evidence type="ECO:0000256" key="2">
    <source>
        <dbReference type="ARBA" id="ARBA00009810"/>
    </source>
</evidence>
<dbReference type="RefSeq" id="WP_377303916.1">
    <property type="nucleotide sequence ID" value="NZ_CP180191.1"/>
</dbReference>
<evidence type="ECO:0000259" key="9">
    <source>
        <dbReference type="Pfam" id="PF07715"/>
    </source>
</evidence>
<evidence type="ECO:0000256" key="5">
    <source>
        <dbReference type="RuleBase" id="RU003357"/>
    </source>
</evidence>
<dbReference type="Proteomes" id="UP001595556">
    <property type="component" value="Unassembled WGS sequence"/>
</dbReference>
<dbReference type="PANTHER" id="PTHR40980">
    <property type="entry name" value="PLUG DOMAIN-CONTAINING PROTEIN"/>
    <property type="match status" value="1"/>
</dbReference>
<sequence>MKRSKSQRQEGNLGAQAERSRLAIQPAAVSVTVLMLALGGAAFAQQAPAAPAAPQAQTEAEKAAAEKAAAEKKKKEDEAKKVDTVTVTGIRRAIEAAITVKRDADGVVEAISAEDVGKLPDVSIAESIARLPGVTTQRTNNSGRAQQISIRGLSGDFSTALLNGREQVSSGDSRGVEFDQYPAELLSGAVVYKTPTASLLGQGLSGTIDLQTVRPLNASGRTIAVNYRDAKSGIGLAQQGNGDRFSIAYIDQFMDRKLGVALGYARLDDKGAEFSRFEVWGVANNVAGPGGQTGNAPGGFNAWVDKTTFKRDGFAGTVQFKPNKVWNSTLDMFYSKSDERKLTRGFQAPIGFSSAGGYDPGGNLTAGTLVGGNWVSGTFDNFKGVVRNDSQQTEITLNSFGWNNKLNLGDWTVDVDLSTGKVKRRGGVLETTAGLAGSANPSLPGETISWTGFNGTGSGVQNARYTTSRNYADRGQVGLTDVMGWGGGSSLPQAGYSKLPFVDDKISAVRGSVKRALPDGWFFSTAEVGLNYTDREKVRAYVEGRLVIPGGNPFASVAVPGSGVAGIPQLGGFQVVTWDPSGSVGSIYQVAAKLVPDVNQKDWRVNEKVTTLFGRLDMDTTLFGMPVSGNAGAQFVNSDQSSSAFSTDGGPCPNDVCVRQRVGSGKKYSDILPAANVKFDLGNDTALRFAVAKVMARPTMNDMRASLGFGVNNSPNSDFPGTTPGSAAARAPRIEGGSGNPLLEPFRANAIDLSLEKYYGNKGQLSAAVFYKDLDTYILNTTRVFDFAPFLSASSPRPPSGSTVGLLTRPENGSGGSIQGYELGASLPFSLLTPHLDGFGLFANYANTTSKVRLPSSGVRGTDLGSSTIPLPGLSKMTANLAAYYEKNGFQVRIARNFRSDFVGEVSDIFGDRQLTYVKGQAYTDAQIGYEFQRGVAKGLGVLFQVANVSKTPFVRYRGDKSNIIENSPGSQTWYLGINYKL</sequence>
<protein>
    <submittedName>
        <fullName evidence="10">TonB-dependent receptor</fullName>
    </submittedName>
</protein>
<gene>
    <name evidence="10" type="ORF">ACFOEN_11160</name>
</gene>
<keyword evidence="5" id="KW-0798">TonB box</keyword>
<dbReference type="NCBIfam" id="TIGR01782">
    <property type="entry name" value="TonB-Xanth-Caul"/>
    <property type="match status" value="1"/>
</dbReference>
<comment type="similarity">
    <text evidence="2 5">Belongs to the TonB-dependent receptor family.</text>
</comment>
<dbReference type="InterPro" id="IPR000531">
    <property type="entry name" value="Beta-barrel_TonB"/>
</dbReference>
<keyword evidence="7" id="KW-0812">Transmembrane</keyword>
<dbReference type="EMBL" id="JBHRTI010000004">
    <property type="protein sequence ID" value="MFC3148202.1"/>
    <property type="molecule type" value="Genomic_DNA"/>
</dbReference>
<keyword evidence="11" id="KW-1185">Reference proteome</keyword>
<keyword evidence="7" id="KW-1133">Transmembrane helix</keyword>
<feature type="transmembrane region" description="Helical" evidence="7">
    <location>
        <begin position="21"/>
        <end position="44"/>
    </location>
</feature>
<dbReference type="Pfam" id="PF07715">
    <property type="entry name" value="Plug"/>
    <property type="match status" value="1"/>
</dbReference>
<evidence type="ECO:0000313" key="11">
    <source>
        <dbReference type="Proteomes" id="UP001595556"/>
    </source>
</evidence>
<name>A0ABV7H3J1_9BURK</name>
<evidence type="ECO:0000256" key="7">
    <source>
        <dbReference type="SAM" id="Phobius"/>
    </source>
</evidence>
<evidence type="ECO:0000313" key="10">
    <source>
        <dbReference type="EMBL" id="MFC3148202.1"/>
    </source>
</evidence>
<evidence type="ECO:0000256" key="6">
    <source>
        <dbReference type="SAM" id="MobiDB-lite"/>
    </source>
</evidence>
<dbReference type="Gene3D" id="2.40.170.20">
    <property type="entry name" value="TonB-dependent receptor, beta-barrel domain"/>
    <property type="match status" value="1"/>
</dbReference>
<dbReference type="CDD" id="cd01347">
    <property type="entry name" value="ligand_gated_channel"/>
    <property type="match status" value="1"/>
</dbReference>
<accession>A0ABV7H3J1</accession>
<evidence type="ECO:0000256" key="1">
    <source>
        <dbReference type="ARBA" id="ARBA00004442"/>
    </source>
</evidence>
<proteinExistence type="inferred from homology"/>
<organism evidence="10 11">
    <name type="scientific">Piscinibacterium candidicorallinum</name>
    <dbReference type="NCBI Taxonomy" id="1793872"/>
    <lineage>
        <taxon>Bacteria</taxon>
        <taxon>Pseudomonadati</taxon>
        <taxon>Pseudomonadota</taxon>
        <taxon>Betaproteobacteria</taxon>
        <taxon>Burkholderiales</taxon>
        <taxon>Piscinibacterium</taxon>
    </lineage>
</organism>
<feature type="region of interest" description="Disordered" evidence="6">
    <location>
        <begin position="54"/>
        <end position="81"/>
    </location>
</feature>
<dbReference type="InterPro" id="IPR037066">
    <property type="entry name" value="Plug_dom_sf"/>
</dbReference>
<dbReference type="InterPro" id="IPR010104">
    <property type="entry name" value="TonB_rcpt_bac"/>
</dbReference>
<comment type="caution">
    <text evidence="10">The sequence shown here is derived from an EMBL/GenBank/DDBJ whole genome shotgun (WGS) entry which is preliminary data.</text>
</comment>
<feature type="domain" description="TonB-dependent receptor-like beta-barrel" evidence="8">
    <location>
        <begin position="462"/>
        <end position="949"/>
    </location>
</feature>
<comment type="subcellular location">
    <subcellularLocation>
        <location evidence="1 5">Cell outer membrane</location>
    </subcellularLocation>
</comment>
<dbReference type="Gene3D" id="2.170.130.10">
    <property type="entry name" value="TonB-dependent receptor, plug domain"/>
    <property type="match status" value="1"/>
</dbReference>
<dbReference type="InterPro" id="IPR036942">
    <property type="entry name" value="Beta-barrel_TonB_sf"/>
</dbReference>
<keyword evidence="3 5" id="KW-0472">Membrane</keyword>